<evidence type="ECO:0000256" key="3">
    <source>
        <dbReference type="ARBA" id="ARBA00022475"/>
    </source>
</evidence>
<evidence type="ECO:0000256" key="5">
    <source>
        <dbReference type="ARBA" id="ARBA00022840"/>
    </source>
</evidence>
<keyword evidence="10" id="KW-1185">Reference proteome</keyword>
<sequence length="288" mass="30123">MSLQLQDVRHSYALTEVIGGVSLTLPPGGVVALVGPSGCGKTTLLHLCAGLLTLQEGAMHSGFAKPALMFQQPRLLPWQTTADNIALGLRAQGVARSDARTRAQAMGNALGLDAEALAAYPHQLSGGMQSRAALARALVLQPDLLLIDEPFAALDIGLKAQLHRLLLRHQAEQGTAVLMITHDLMEAVRLANTVLVMAAAPGRIVHRHTPPGAALTRSDATVYHDTAELLRVPVVREAFGLDALQEEGRAASEPAAAVLPLPGARVPLALPADPGAAQLPGSRSRQCG</sequence>
<dbReference type="AlphaFoldDB" id="A0A398C8B4"/>
<keyword evidence="2" id="KW-0813">Transport</keyword>
<dbReference type="InterPro" id="IPR050166">
    <property type="entry name" value="ABC_transporter_ATP-bind"/>
</dbReference>
<keyword evidence="3" id="KW-1003">Cell membrane</keyword>
<feature type="domain" description="ABC transporter" evidence="8">
    <location>
        <begin position="3"/>
        <end position="224"/>
    </location>
</feature>
<name>A0A398C8B4_9BURK</name>
<protein>
    <submittedName>
        <fullName evidence="9">ATP-binding cassette domain-containing protein</fullName>
    </submittedName>
</protein>
<dbReference type="SUPFAM" id="SSF52540">
    <property type="entry name" value="P-loop containing nucleoside triphosphate hydrolases"/>
    <property type="match status" value="1"/>
</dbReference>
<evidence type="ECO:0000256" key="1">
    <source>
        <dbReference type="ARBA" id="ARBA00005417"/>
    </source>
</evidence>
<evidence type="ECO:0000256" key="2">
    <source>
        <dbReference type="ARBA" id="ARBA00022448"/>
    </source>
</evidence>
<keyword evidence="5 9" id="KW-0067">ATP-binding</keyword>
<dbReference type="Proteomes" id="UP000266302">
    <property type="component" value="Unassembled WGS sequence"/>
</dbReference>
<dbReference type="PANTHER" id="PTHR42788:SF17">
    <property type="entry name" value="ALIPHATIC SULFONATES IMPORT ATP-BINDING PROTEIN SSUB"/>
    <property type="match status" value="1"/>
</dbReference>
<keyword evidence="4" id="KW-0547">Nucleotide-binding</keyword>
<comment type="similarity">
    <text evidence="1">Belongs to the ABC transporter superfamily.</text>
</comment>
<organism evidence="9 10">
    <name type="scientific">Simplicispira hankyongi</name>
    <dbReference type="NCBI Taxonomy" id="2315688"/>
    <lineage>
        <taxon>Bacteria</taxon>
        <taxon>Pseudomonadati</taxon>
        <taxon>Pseudomonadota</taxon>
        <taxon>Betaproteobacteria</taxon>
        <taxon>Burkholderiales</taxon>
        <taxon>Comamonadaceae</taxon>
        <taxon>Simplicispira</taxon>
    </lineage>
</organism>
<dbReference type="GO" id="GO:0005524">
    <property type="term" value="F:ATP binding"/>
    <property type="evidence" value="ECO:0007669"/>
    <property type="project" value="UniProtKB-KW"/>
</dbReference>
<dbReference type="InterPro" id="IPR017871">
    <property type="entry name" value="ABC_transporter-like_CS"/>
</dbReference>
<dbReference type="Pfam" id="PF00005">
    <property type="entry name" value="ABC_tran"/>
    <property type="match status" value="1"/>
</dbReference>
<keyword evidence="7" id="KW-0472">Membrane</keyword>
<evidence type="ECO:0000313" key="10">
    <source>
        <dbReference type="Proteomes" id="UP000266302"/>
    </source>
</evidence>
<dbReference type="PROSITE" id="PS50893">
    <property type="entry name" value="ABC_TRANSPORTER_2"/>
    <property type="match status" value="1"/>
</dbReference>
<evidence type="ECO:0000259" key="8">
    <source>
        <dbReference type="PROSITE" id="PS50893"/>
    </source>
</evidence>
<comment type="caution">
    <text evidence="9">The sequence shown here is derived from an EMBL/GenBank/DDBJ whole genome shotgun (WGS) entry which is preliminary data.</text>
</comment>
<keyword evidence="6" id="KW-1278">Translocase</keyword>
<reference evidence="9 10" key="1">
    <citation type="submission" date="2018-09" db="EMBL/GenBank/DDBJ databases">
        <title>Draft genome of Simplicispira sp. NY-02.</title>
        <authorList>
            <person name="Im W.T."/>
        </authorList>
    </citation>
    <scope>NUCLEOTIDE SEQUENCE [LARGE SCALE GENOMIC DNA]</scope>
    <source>
        <strain evidence="9 10">NY-02</strain>
    </source>
</reference>
<proteinExistence type="inferred from homology"/>
<dbReference type="EMBL" id="QXJC01000001">
    <property type="protein sequence ID" value="RID99365.1"/>
    <property type="molecule type" value="Genomic_DNA"/>
</dbReference>
<dbReference type="InterPro" id="IPR027417">
    <property type="entry name" value="P-loop_NTPase"/>
</dbReference>
<dbReference type="Gene3D" id="3.40.50.300">
    <property type="entry name" value="P-loop containing nucleotide triphosphate hydrolases"/>
    <property type="match status" value="1"/>
</dbReference>
<evidence type="ECO:0000313" key="9">
    <source>
        <dbReference type="EMBL" id="RID99365.1"/>
    </source>
</evidence>
<gene>
    <name evidence="9" type="ORF">D3F03_02750</name>
</gene>
<dbReference type="InterPro" id="IPR003593">
    <property type="entry name" value="AAA+_ATPase"/>
</dbReference>
<dbReference type="PANTHER" id="PTHR42788">
    <property type="entry name" value="TAURINE IMPORT ATP-BINDING PROTEIN-RELATED"/>
    <property type="match status" value="1"/>
</dbReference>
<evidence type="ECO:0000256" key="7">
    <source>
        <dbReference type="ARBA" id="ARBA00023136"/>
    </source>
</evidence>
<dbReference type="GO" id="GO:0016887">
    <property type="term" value="F:ATP hydrolysis activity"/>
    <property type="evidence" value="ECO:0007669"/>
    <property type="project" value="InterPro"/>
</dbReference>
<dbReference type="InterPro" id="IPR003439">
    <property type="entry name" value="ABC_transporter-like_ATP-bd"/>
</dbReference>
<dbReference type="OrthoDB" id="5298774at2"/>
<evidence type="ECO:0000256" key="6">
    <source>
        <dbReference type="ARBA" id="ARBA00022967"/>
    </source>
</evidence>
<dbReference type="SMART" id="SM00382">
    <property type="entry name" value="AAA"/>
    <property type="match status" value="1"/>
</dbReference>
<dbReference type="PROSITE" id="PS00211">
    <property type="entry name" value="ABC_TRANSPORTER_1"/>
    <property type="match status" value="1"/>
</dbReference>
<dbReference type="RefSeq" id="WP_119107815.1">
    <property type="nucleotide sequence ID" value="NZ_QXJC01000001.1"/>
</dbReference>
<accession>A0A398C8B4</accession>
<evidence type="ECO:0000256" key="4">
    <source>
        <dbReference type="ARBA" id="ARBA00022741"/>
    </source>
</evidence>